<dbReference type="Pfam" id="PF01494">
    <property type="entry name" value="FAD_binding_3"/>
    <property type="match status" value="1"/>
</dbReference>
<comment type="caution">
    <text evidence="4">The sequence shown here is derived from an EMBL/GenBank/DDBJ whole genome shotgun (WGS) entry which is preliminary data.</text>
</comment>
<organism evidence="4 5">
    <name type="scientific">Kitasatospora nipponensis</name>
    <dbReference type="NCBI Taxonomy" id="258049"/>
    <lineage>
        <taxon>Bacteria</taxon>
        <taxon>Bacillati</taxon>
        <taxon>Actinomycetota</taxon>
        <taxon>Actinomycetes</taxon>
        <taxon>Kitasatosporales</taxon>
        <taxon>Streptomycetaceae</taxon>
        <taxon>Kitasatospora</taxon>
    </lineage>
</organism>
<name>A0ABN1WDQ3_9ACTN</name>
<dbReference type="PANTHER" id="PTHR13789:SF309">
    <property type="entry name" value="PUTATIVE (AFU_ORTHOLOGUE AFUA_6G14510)-RELATED"/>
    <property type="match status" value="1"/>
</dbReference>
<dbReference type="InterPro" id="IPR050493">
    <property type="entry name" value="FAD-dep_Monooxygenase_BioMet"/>
</dbReference>
<evidence type="ECO:0000256" key="1">
    <source>
        <dbReference type="ARBA" id="ARBA00023002"/>
    </source>
</evidence>
<feature type="domain" description="FAD-binding" evidence="3">
    <location>
        <begin position="8"/>
        <end position="347"/>
    </location>
</feature>
<evidence type="ECO:0000256" key="2">
    <source>
        <dbReference type="ARBA" id="ARBA00023033"/>
    </source>
</evidence>
<keyword evidence="5" id="KW-1185">Reference proteome</keyword>
<evidence type="ECO:0000259" key="3">
    <source>
        <dbReference type="Pfam" id="PF01494"/>
    </source>
</evidence>
<dbReference type="GO" id="GO:0004497">
    <property type="term" value="F:monooxygenase activity"/>
    <property type="evidence" value="ECO:0007669"/>
    <property type="project" value="UniProtKB-KW"/>
</dbReference>
<dbReference type="InterPro" id="IPR036188">
    <property type="entry name" value="FAD/NAD-bd_sf"/>
</dbReference>
<dbReference type="PRINTS" id="PR00420">
    <property type="entry name" value="RNGMNOXGNASE"/>
</dbReference>
<dbReference type="Proteomes" id="UP001500037">
    <property type="component" value="Unassembled WGS sequence"/>
</dbReference>
<proteinExistence type="predicted"/>
<evidence type="ECO:0000313" key="5">
    <source>
        <dbReference type="Proteomes" id="UP001500037"/>
    </source>
</evidence>
<dbReference type="PANTHER" id="PTHR13789">
    <property type="entry name" value="MONOOXYGENASE"/>
    <property type="match status" value="1"/>
</dbReference>
<dbReference type="EMBL" id="BAAALF010000058">
    <property type="protein sequence ID" value="GAA1241928.1"/>
    <property type="molecule type" value="Genomic_DNA"/>
</dbReference>
<dbReference type="InterPro" id="IPR002938">
    <property type="entry name" value="FAD-bd"/>
</dbReference>
<dbReference type="RefSeq" id="WP_344442681.1">
    <property type="nucleotide sequence ID" value="NZ_BAAALF010000058.1"/>
</dbReference>
<keyword evidence="2 4" id="KW-0503">Monooxygenase</keyword>
<gene>
    <name evidence="4" type="ORF">GCM10009665_35800</name>
</gene>
<reference evidence="4 5" key="1">
    <citation type="journal article" date="2019" name="Int. J. Syst. Evol. Microbiol.">
        <title>The Global Catalogue of Microorganisms (GCM) 10K type strain sequencing project: providing services to taxonomists for standard genome sequencing and annotation.</title>
        <authorList>
            <consortium name="The Broad Institute Genomics Platform"/>
            <consortium name="The Broad Institute Genome Sequencing Center for Infectious Disease"/>
            <person name="Wu L."/>
            <person name="Ma J."/>
        </authorList>
    </citation>
    <scope>NUCLEOTIDE SEQUENCE [LARGE SCALE GENOMIC DNA]</scope>
    <source>
        <strain evidence="4 5">JCM 13004</strain>
    </source>
</reference>
<protein>
    <submittedName>
        <fullName evidence="4">FAD-dependent monooxygenase</fullName>
    </submittedName>
</protein>
<sequence>MNSRVRTALVIGGGIAGPVTAMALQQAGIEATVHEAHPAGAQDRTGGGLSLAPNGLDALDLIGLGSLVRPLGRPMTGIVLQDWAGRRLAEFGNPPGVPPMQFLWRAELYRALSQEAARRGIRTAYDRRLVGAVQGPDGVTAHFADGSSAEADVLIGADGIRSTVRTLIDPNAPDPRYAGLISFGARVHDPAVASTAGKMPMSFGKRAFFGYQVFEGHDAVWFANVPRREPTTLAEVRRTAPADWLRQLADQFAQDRTPATELIRATDPDELLLVGPMELMPTVPAWSGGRLVLVGDAAHAPSSSSGQGASLAIESGIQLARALRDLPYERAFAAYQGLRRPRVEKIIAATTRKNSAKAAGPVGRQLNALALRIFSRLVRPEKMAWMFEHRIDWSAPVTD</sequence>
<dbReference type="Gene3D" id="3.50.50.60">
    <property type="entry name" value="FAD/NAD(P)-binding domain"/>
    <property type="match status" value="1"/>
</dbReference>
<accession>A0ABN1WDQ3</accession>
<evidence type="ECO:0000313" key="4">
    <source>
        <dbReference type="EMBL" id="GAA1241928.1"/>
    </source>
</evidence>
<keyword evidence="1" id="KW-0560">Oxidoreductase</keyword>
<dbReference type="SUPFAM" id="SSF51905">
    <property type="entry name" value="FAD/NAD(P)-binding domain"/>
    <property type="match status" value="1"/>
</dbReference>